<evidence type="ECO:0000256" key="1">
    <source>
        <dbReference type="ARBA" id="ARBA00001946"/>
    </source>
</evidence>
<evidence type="ECO:0000256" key="4">
    <source>
        <dbReference type="ARBA" id="ARBA00022695"/>
    </source>
</evidence>
<evidence type="ECO:0000256" key="8">
    <source>
        <dbReference type="ARBA" id="ARBA00022884"/>
    </source>
</evidence>
<evidence type="ECO:0000256" key="6">
    <source>
        <dbReference type="ARBA" id="ARBA00022741"/>
    </source>
</evidence>
<dbReference type="InterPro" id="IPR032828">
    <property type="entry name" value="PolyA_RNA-bd"/>
</dbReference>
<keyword evidence="2 9" id="KW-0808">Transferase</keyword>
<comment type="similarity">
    <text evidence="9">Belongs to the tRNA nucleotidyltransferase/poly(A) polymerase family.</text>
</comment>
<sequence>MSALLELVRSALAGEDAWVVGGAVRDELQGRRSDDLDLAVPDADAARRGARAIARAAGGHAFALSDAFGAWRATGPGSAPAWQVDLTPLQGADLAADLARRDLTVNAIARPLAGGPLVDPHGGAADLAAGRLRLVGPDALAADPVRVLRLARFAAQLGAEVEPSALAAARAAAPGLSGVPGERLLPELARILVAAEPERRTRGLDVAARSGALAALLPDAADDDGALAGGTTDLLAAVLDGEALRHVAPDARVALAARLADPDRRLAVALGVLLRHAADPDAALAPWRPSQRLRDRVGRLAAASRTLDAAALARLARPPSRGPVALAGPPAAGRARRRALLALGDVAPEGVLLAAAAGDATSPACDPQLDLLGRALRWGEHPPRPPVDGGRLAEALGLPPGPLLGLLLEELTWRADDGEVADAEAALALARALREGAG</sequence>
<evidence type="ECO:0000256" key="5">
    <source>
        <dbReference type="ARBA" id="ARBA00022723"/>
    </source>
</evidence>
<dbReference type="EMBL" id="JAXAVX010000001">
    <property type="protein sequence ID" value="MDX8150890.1"/>
    <property type="molecule type" value="Genomic_DNA"/>
</dbReference>
<dbReference type="PANTHER" id="PTHR47545">
    <property type="entry name" value="MULTIFUNCTIONAL CCA PROTEIN"/>
    <property type="match status" value="1"/>
</dbReference>
<evidence type="ECO:0000259" key="11">
    <source>
        <dbReference type="Pfam" id="PF12627"/>
    </source>
</evidence>
<comment type="caution">
    <text evidence="12">The sequence shown here is derived from an EMBL/GenBank/DDBJ whole genome shotgun (WGS) entry which is preliminary data.</text>
</comment>
<keyword evidence="13" id="KW-1185">Reference proteome</keyword>
<dbReference type="InterPro" id="IPR050124">
    <property type="entry name" value="tRNA_CCA-adding_enzyme"/>
</dbReference>
<keyword evidence="5" id="KW-0479">Metal-binding</keyword>
<dbReference type="RefSeq" id="WP_319953032.1">
    <property type="nucleotide sequence ID" value="NZ_JAXAVX010000001.1"/>
</dbReference>
<keyword evidence="4" id="KW-0548">Nucleotidyltransferase</keyword>
<evidence type="ECO:0008006" key="14">
    <source>
        <dbReference type="Google" id="ProtNLM"/>
    </source>
</evidence>
<evidence type="ECO:0000259" key="10">
    <source>
        <dbReference type="Pfam" id="PF01743"/>
    </source>
</evidence>
<keyword evidence="7" id="KW-0460">Magnesium</keyword>
<organism evidence="12 13">
    <name type="scientific">Patulibacter brassicae</name>
    <dbReference type="NCBI Taxonomy" id="1705717"/>
    <lineage>
        <taxon>Bacteria</taxon>
        <taxon>Bacillati</taxon>
        <taxon>Actinomycetota</taxon>
        <taxon>Thermoleophilia</taxon>
        <taxon>Solirubrobacterales</taxon>
        <taxon>Patulibacteraceae</taxon>
        <taxon>Patulibacter</taxon>
    </lineage>
</organism>
<evidence type="ECO:0000256" key="3">
    <source>
        <dbReference type="ARBA" id="ARBA00022694"/>
    </source>
</evidence>
<feature type="domain" description="Poly A polymerase head" evidence="10">
    <location>
        <begin position="93"/>
        <end position="133"/>
    </location>
</feature>
<protein>
    <recommendedName>
        <fullName evidence="14">CCA tRNA nucleotidyltransferase</fullName>
    </recommendedName>
</protein>
<feature type="domain" description="tRNA nucleotidyltransferase/poly(A) polymerase RNA and SrmB- binding" evidence="11">
    <location>
        <begin position="160"/>
        <end position="221"/>
    </location>
</feature>
<dbReference type="SUPFAM" id="SSF81301">
    <property type="entry name" value="Nucleotidyltransferase"/>
    <property type="match status" value="1"/>
</dbReference>
<dbReference type="Pfam" id="PF01743">
    <property type="entry name" value="PolyA_pol"/>
    <property type="match status" value="1"/>
</dbReference>
<reference evidence="12 13" key="1">
    <citation type="submission" date="2023-11" db="EMBL/GenBank/DDBJ databases">
        <authorList>
            <person name="Xu M."/>
            <person name="Jiang T."/>
        </authorList>
    </citation>
    <scope>NUCLEOTIDE SEQUENCE [LARGE SCALE GENOMIC DNA]</scope>
    <source>
        <strain evidence="12 13">SD</strain>
    </source>
</reference>
<evidence type="ECO:0000313" key="12">
    <source>
        <dbReference type="EMBL" id="MDX8150890.1"/>
    </source>
</evidence>
<dbReference type="InterPro" id="IPR043519">
    <property type="entry name" value="NT_sf"/>
</dbReference>
<evidence type="ECO:0000256" key="7">
    <source>
        <dbReference type="ARBA" id="ARBA00022842"/>
    </source>
</evidence>
<dbReference type="SUPFAM" id="SSF81891">
    <property type="entry name" value="Poly A polymerase C-terminal region-like"/>
    <property type="match status" value="1"/>
</dbReference>
<proteinExistence type="inferred from homology"/>
<evidence type="ECO:0000256" key="9">
    <source>
        <dbReference type="RuleBase" id="RU003953"/>
    </source>
</evidence>
<gene>
    <name evidence="12" type="ORF">SK069_04735</name>
</gene>
<dbReference type="Gene3D" id="1.10.3090.10">
    <property type="entry name" value="cca-adding enzyme, domain 2"/>
    <property type="match status" value="1"/>
</dbReference>
<comment type="cofactor">
    <cofactor evidence="1">
        <name>Mg(2+)</name>
        <dbReference type="ChEBI" id="CHEBI:18420"/>
    </cofactor>
</comment>
<dbReference type="InterPro" id="IPR002646">
    <property type="entry name" value="PolA_pol_head_dom"/>
</dbReference>
<keyword evidence="8 9" id="KW-0694">RNA-binding</keyword>
<accession>A0ABU4VJA0</accession>
<dbReference type="Pfam" id="PF12627">
    <property type="entry name" value="PolyA_pol_RNAbd"/>
    <property type="match status" value="1"/>
</dbReference>
<dbReference type="Proteomes" id="UP001277761">
    <property type="component" value="Unassembled WGS sequence"/>
</dbReference>
<keyword evidence="3" id="KW-0819">tRNA processing</keyword>
<dbReference type="Gene3D" id="3.30.460.10">
    <property type="entry name" value="Beta Polymerase, domain 2"/>
    <property type="match status" value="1"/>
</dbReference>
<keyword evidence="6" id="KW-0547">Nucleotide-binding</keyword>
<evidence type="ECO:0000313" key="13">
    <source>
        <dbReference type="Proteomes" id="UP001277761"/>
    </source>
</evidence>
<name>A0ABU4VJA0_9ACTN</name>
<evidence type="ECO:0000256" key="2">
    <source>
        <dbReference type="ARBA" id="ARBA00022679"/>
    </source>
</evidence>